<dbReference type="SUPFAM" id="SSF160631">
    <property type="entry name" value="SMI1/KNR4-like"/>
    <property type="match status" value="1"/>
</dbReference>
<reference evidence="3 4" key="1">
    <citation type="submission" date="2016-12" db="EMBL/GenBank/DDBJ databases">
        <title>Analysis of the Molecular Diversity Among Cronobacter Species Isolated from Filth Flies Using a Pan Genomic DNA Microarray.</title>
        <authorList>
            <person name="Pava-Ripoll M."/>
            <person name="Tall B."/>
            <person name="Farber J."/>
            <person name="Fanning S."/>
            <person name="Lehner A."/>
            <person name="Stephan R."/>
            <person name="Pagotto F."/>
            <person name="Iverson C."/>
            <person name="Ziobro G."/>
            <person name="Miller A."/>
            <person name="Pearson R."/>
            <person name="Yan Q."/>
            <person name="Kim M."/>
            <person name="Jeong S."/>
            <person name="Park J."/>
            <person name="Jun S."/>
            <person name="Choi H."/>
            <person name="Chung T."/>
            <person name="Yoo Y."/>
            <person name="Park E."/>
            <person name="Hwang S."/>
            <person name="Lee B."/>
            <person name="Sathyamoorthy V."/>
            <person name="Carter L."/>
            <person name="Mammel M."/>
            <person name="Jackson S."/>
            <person name="Kothary M."/>
            <person name="Patel I."/>
            <person name="Grim C."/>
            <person name="Gopinath G."/>
            <person name="Gangiredla J."/>
            <person name="Chase H."/>
        </authorList>
    </citation>
    <scope>NUCLEOTIDE SEQUENCE [LARGE SCALE GENOMIC DNA]</scope>
    <source>
        <strain evidence="3 4">MOD1-Md1s</strain>
    </source>
</reference>
<dbReference type="Pfam" id="PF14567">
    <property type="entry name" value="SUKH_5"/>
    <property type="match status" value="1"/>
</dbReference>
<dbReference type="InterPro" id="IPR037883">
    <property type="entry name" value="Knr4/Smi1-like_sf"/>
</dbReference>
<name>A0A2T7AIA4_9ENTR</name>
<dbReference type="RefSeq" id="WP_075194142.1">
    <property type="nucleotide sequence ID" value="NZ_JADKNN010000030.1"/>
</dbReference>
<evidence type="ECO:0000259" key="1">
    <source>
        <dbReference type="SMART" id="SM00860"/>
    </source>
</evidence>
<dbReference type="InterPro" id="IPR018958">
    <property type="entry name" value="Knr4/Smi1-like_dom"/>
</dbReference>
<dbReference type="Proteomes" id="UP000469927">
    <property type="component" value="Unassembled WGS sequence"/>
</dbReference>
<evidence type="ECO:0000313" key="2">
    <source>
        <dbReference type="EMBL" id="KAB0878134.1"/>
    </source>
</evidence>
<accession>A0A2T7AIA4</accession>
<dbReference type="Proteomes" id="UP000244378">
    <property type="component" value="Unassembled WGS sequence"/>
</dbReference>
<dbReference type="EMBL" id="MSAE01000060">
    <property type="protein sequence ID" value="PUX07676.1"/>
    <property type="molecule type" value="Genomic_DNA"/>
</dbReference>
<keyword evidence="5" id="KW-1185">Reference proteome</keyword>
<evidence type="ECO:0000313" key="5">
    <source>
        <dbReference type="Proteomes" id="UP000469927"/>
    </source>
</evidence>
<evidence type="ECO:0000313" key="4">
    <source>
        <dbReference type="Proteomes" id="UP000244378"/>
    </source>
</evidence>
<feature type="domain" description="Knr4/Smi1-like" evidence="1">
    <location>
        <begin position="24"/>
        <end position="143"/>
    </location>
</feature>
<dbReference type="Gene3D" id="3.40.1580.10">
    <property type="entry name" value="SMI1/KNR4-like"/>
    <property type="match status" value="1"/>
</dbReference>
<sequence>MTEIQELVKKLSAAKEHEVVWLGPVDENQLKNLEKALKISLPEDFKFFLMQTGGGGVVEQEISGIEDNNALAEFGGTVYYDTLYCRDEYSLPKELAVIYFKDDEICWCLDCSAENFGQVVSYDLISLKKHSVLHNSFKEFFKEYVDLRA</sequence>
<dbReference type="OrthoDB" id="5880263at2"/>
<dbReference type="AlphaFoldDB" id="A0A2T7AIA4"/>
<comment type="caution">
    <text evidence="3">The sequence shown here is derived from an EMBL/GenBank/DDBJ whole genome shotgun (WGS) entry which is preliminary data.</text>
</comment>
<proteinExistence type="predicted"/>
<protein>
    <submittedName>
        <fullName evidence="3">SMI1/KNR4 family protein</fullName>
    </submittedName>
</protein>
<evidence type="ECO:0000313" key="3">
    <source>
        <dbReference type="EMBL" id="PUX07676.1"/>
    </source>
</evidence>
<gene>
    <name evidence="3" type="ORF">AUN14_20535</name>
    <name evidence="2" type="ORF">FZI19_12275</name>
</gene>
<dbReference type="EMBL" id="WAGD01000033">
    <property type="protein sequence ID" value="KAB0878134.1"/>
    <property type="molecule type" value="Genomic_DNA"/>
</dbReference>
<organism evidence="3 4">
    <name type="scientific">Cronobacter muytjensii</name>
    <dbReference type="NCBI Taxonomy" id="413501"/>
    <lineage>
        <taxon>Bacteria</taxon>
        <taxon>Pseudomonadati</taxon>
        <taxon>Pseudomonadota</taxon>
        <taxon>Gammaproteobacteria</taxon>
        <taxon>Enterobacterales</taxon>
        <taxon>Enterobacteriaceae</taxon>
        <taxon>Cronobacter</taxon>
    </lineage>
</organism>
<reference evidence="2 5" key="2">
    <citation type="submission" date="2019-08" db="EMBL/GenBank/DDBJ databases">
        <title>Prevalence, distribution, and phylogeny of type two toxin-antitoxin genes possessed by Cronobacter species where C. sakazakii homologs follow sequence type lineages.</title>
        <authorList>
            <person name="Finkelstein S."/>
            <person name="Negrete F."/>
            <person name="Jang H."/>
            <person name="Gopinath G.R."/>
            <person name="Tall B.D."/>
        </authorList>
    </citation>
    <scope>NUCLEOTIDE SEQUENCE [LARGE SCALE GENOMIC DNA]</scope>
    <source>
        <strain evidence="2 5">MOD1_GK1257</strain>
    </source>
</reference>
<dbReference type="SMART" id="SM00860">
    <property type="entry name" value="SMI1_KNR4"/>
    <property type="match status" value="1"/>
</dbReference>